<name>A0A1U9JSI1_9HYPH</name>
<dbReference type="InterPro" id="IPR007780">
    <property type="entry name" value="NAD_Glu_DH_bac"/>
</dbReference>
<reference evidence="6 7" key="2">
    <citation type="journal article" date="2016" name="Sci. Rep.">
        <title>The genome of Rhizobiales bacteria in predatory ants reveals urease gene functions but no genes for nitrogen fixation.</title>
        <authorList>
            <person name="Neuvonen M.M."/>
            <person name="Tamarit D."/>
            <person name="Naslund K."/>
            <person name="Liebig J."/>
            <person name="Feldhaar H."/>
            <person name="Moran N.A."/>
            <person name="Guy L."/>
            <person name="Andersson S.G."/>
        </authorList>
    </citation>
    <scope>NUCLEOTIDE SEQUENCE [LARGE SCALE GENOMIC DNA]</scope>
    <source>
        <strain evidence="6 7">Hsal</strain>
    </source>
</reference>
<dbReference type="Pfam" id="PF21075">
    <property type="entry name" value="GDH_ACT1"/>
    <property type="match status" value="1"/>
</dbReference>
<dbReference type="GO" id="GO:0004352">
    <property type="term" value="F:glutamate dehydrogenase (NAD+) activity"/>
    <property type="evidence" value="ECO:0007669"/>
    <property type="project" value="InterPro"/>
</dbReference>
<dbReference type="KEGG" id="thd:BHV28_00980"/>
<sequence length="1596" mass="175811">MSSKARPGSSKTDMISLQPATAGEPALATMLFDRVPEEDISQYQQPELLAASALAVKALQNQKPGQCPITINHSAVTRNGEKVTVITLVSDNKPFLFDSVMGEIGTLVSDMYLVTHLVLNITNSESKATVSLAGADEPADKRRINLMQIHVPALNKGQSEKLRLGLETVVNQVNAATRDWKPMLAYLSAVTAQYRGNPPDGHEKDAARLADFLGWLMDDNFLFLGMREYPVQAAAHMAESAKAGTRAHGTNLGILTDASLRLVRDPLIEQMPKEAQAFMEGNSLLLVTKAKARSKVHRRVQFDYIGVKLFDYDGSLKGELRIFGLFTATAYSCPIMRIPYLRPKVEQIIHRLGYSLGDHAGRMLLNILESYPRDELFRMGEASLAKNAGKILALMQRPRIRVLVNEETSRHSVSVLVFIPRDRYDSIARENIGRYLVEVLHGESFEFTPFLLNSGLTRIHYVIRRKKAVEQEIGQAALEAAVTNIVSTWGDQVAYAAAHEQANPQITALASTFPESYRDNFNARVALQDAALITTLSAAKDLEISFYNPVAEEKSMVYLKLFHRNTALKLSQRVPVLENMGFRVIAEQTLCLPDGAGGDVYLHNIALEKVRGQGIDPVENSALLAETFEAIWAGNAENDAFNGLTLAAGMEWRKIVVLRALARYLQQTGLPYEQAALARGLSRNPAIARDLYELFRLKFDPACQKEDAAKQRAKSDTRLETAIQALPALEDEQMMRAFHGLVAAGLRSNAYLPEKDGRQRRTLAFTFDPQKIDVLPHPRPYRESFVYGPEVEGIYLRFDAVARGGVCRLKQRHDYRDAVLARCKGQRLRKAVVVPAGARGAFYATALPYEADDKANLESTRLAYGLYVAALLSVMDNYHNGKIVPAEGLLRYDGDDAYLVMAAGDGTEAFADTANSLSEAQGFWLEDAFAAGYDHKKTGITAKGAWDTVRRHFRAFGRNIQTSAFTVAGVGNMGDDMFGNGLLQTRTARLVAAFDERDIFIDPNPDVPAAYEERKRLFAQEKSGWQDYNRARLSVGGGIFSRAQKSITLSPEAAQAIGFSRQSGTPAEIIRAILQAEVDLLWFGTEGTYVRASYESDAQIGERANDSLRISASVLRAGVVGEAAGSGLTQGARVEYAARGGRCNIGVMDNAAGVSASDIEVNSRIVLGLAGGKKKLSREERNKFMKKVAPDIAALALRNATRPLLALSLAEKNSLVDLPYQSRFIGEMERACRFDRQAEGLPDNQTLLMRQAQRQGLARPELAIMMAYAKSMLKQDILASPALISDPYLDKSLAACFPAEMRKTYAAEMAAHPLRKEIIATALANDIINHAGMTYIPRLADKTGQSTEMIIRAYILVRDGFDLTPLYDDIAALDDKVSAQTQVSFQDAVAHMLQETSGWILRNIQLMKPLDSQVATTIKARQGIEGQLQQIIPDYLRQDLDRQIDTYKAQGAPAVLAQRLAMLRTAALIPEIALIASKAGSELFSTAQTHFALAETFRLNRMVQAGYNIPIVDYYDGVALSRANDTITDSMRRMVVQVLDRFRTDKNPVEAWLKSDAAQIDGVVQQMNALIDNDLTVSRYTIAAGMIADLAGSANR</sequence>
<proteinExistence type="predicted"/>
<dbReference type="InterPro" id="IPR049064">
    <property type="entry name" value="NAD_Glu_DH_ACT3"/>
</dbReference>
<evidence type="ECO:0000259" key="1">
    <source>
        <dbReference type="Pfam" id="PF05088"/>
    </source>
</evidence>
<dbReference type="GO" id="GO:0006538">
    <property type="term" value="P:L-glutamate catabolic process"/>
    <property type="evidence" value="ECO:0007669"/>
    <property type="project" value="InterPro"/>
</dbReference>
<dbReference type="EMBL" id="CP017315">
    <property type="protein sequence ID" value="AQS40824.1"/>
    <property type="molecule type" value="Genomic_DNA"/>
</dbReference>
<evidence type="ECO:0000313" key="6">
    <source>
        <dbReference type="EMBL" id="AQS40824.1"/>
    </source>
</evidence>
<dbReference type="SUPFAM" id="SSF51735">
    <property type="entry name" value="NAD(P)-binding Rossmann-fold domains"/>
    <property type="match status" value="1"/>
</dbReference>
<accession>A0A1U9JSI1</accession>
<dbReference type="InterPro" id="IPR028971">
    <property type="entry name" value="NAD-GDH_cat"/>
</dbReference>
<protein>
    <submittedName>
        <fullName evidence="6">NAD glutamate dehydrogenase</fullName>
    </submittedName>
</protein>
<dbReference type="Pfam" id="PF21073">
    <property type="entry name" value="GDH_HM1"/>
    <property type="match status" value="1"/>
</dbReference>
<dbReference type="GO" id="GO:0004069">
    <property type="term" value="F:L-aspartate:2-oxoglutarate aminotransferase activity"/>
    <property type="evidence" value="ECO:0007669"/>
    <property type="project" value="InterPro"/>
</dbReference>
<evidence type="ECO:0000259" key="3">
    <source>
        <dbReference type="Pfam" id="PF21075"/>
    </source>
</evidence>
<dbReference type="InterPro" id="IPR049058">
    <property type="entry name" value="NAD_Glu_DH_HM2"/>
</dbReference>
<evidence type="ECO:0000259" key="2">
    <source>
        <dbReference type="Pfam" id="PF21074"/>
    </source>
</evidence>
<evidence type="ECO:0000259" key="4">
    <source>
        <dbReference type="Pfam" id="PF21076"/>
    </source>
</evidence>
<dbReference type="Gene3D" id="3.40.50.720">
    <property type="entry name" value="NAD(P)-binding Rossmann-like Domain"/>
    <property type="match status" value="1"/>
</dbReference>
<reference evidence="6 7" key="1">
    <citation type="journal article" date="2010" name="Science">
        <title>Genomic comparison of the ants Camponotus floridanus and Harpegnathos saltator.</title>
        <authorList>
            <person name="Bonasio R."/>
            <person name="Zhang G."/>
            <person name="Ye C."/>
            <person name="Mutti N.S."/>
            <person name="Fang X."/>
            <person name="Qin N."/>
            <person name="Donahue G."/>
            <person name="Yang P."/>
            <person name="Li Q."/>
            <person name="Li C."/>
            <person name="Zhang P."/>
            <person name="Huang Z."/>
            <person name="Berger S.L."/>
            <person name="Reinberg D."/>
            <person name="Wang J."/>
            <person name="Liebig J."/>
        </authorList>
    </citation>
    <scope>NUCLEOTIDE SEQUENCE [LARGE SCALE GENOMIC DNA]</scope>
    <source>
        <strain evidence="6 7">Hsal</strain>
    </source>
</reference>
<dbReference type="InterPro" id="IPR048381">
    <property type="entry name" value="GDH_C"/>
</dbReference>
<gene>
    <name evidence="6" type="ORF">BHV28_00980</name>
</gene>
<dbReference type="STRING" id="1902579.BHV28_00980"/>
<feature type="domain" description="NAD-glutamate dehydrogenase N-terminal ACT1" evidence="3">
    <location>
        <begin position="28"/>
        <end position="162"/>
    </location>
</feature>
<dbReference type="InterPro" id="IPR049056">
    <property type="entry name" value="NAD_Glu_DH_HM3"/>
</dbReference>
<evidence type="ECO:0000313" key="7">
    <source>
        <dbReference type="Proteomes" id="UP000188912"/>
    </source>
</evidence>
<dbReference type="Pfam" id="PF05088">
    <property type="entry name" value="Bac_GDH_CD"/>
    <property type="match status" value="1"/>
</dbReference>
<keyword evidence="7" id="KW-1185">Reference proteome</keyword>
<dbReference type="Pfam" id="PF21079">
    <property type="entry name" value="GDH_HM2"/>
    <property type="match status" value="1"/>
</dbReference>
<feature type="domain" description="NAD-glutamate dehydrogenase catalytic" evidence="1">
    <location>
        <begin position="719"/>
        <end position="1209"/>
    </location>
</feature>
<feature type="domain" description="NAD-glutamate dehydrogenase ACT2" evidence="4">
    <location>
        <begin position="401"/>
        <end position="489"/>
    </location>
</feature>
<dbReference type="Pfam" id="PF21078">
    <property type="entry name" value="GDH_HM3"/>
    <property type="match status" value="1"/>
</dbReference>
<dbReference type="PANTHER" id="PTHR43403:SF1">
    <property type="entry name" value="NAD-SPECIFIC GLUTAMATE DEHYDROGENASE"/>
    <property type="match status" value="1"/>
</dbReference>
<dbReference type="InterPro" id="IPR024727">
    <property type="entry name" value="NAD_Glu_DH_N_ACT1"/>
</dbReference>
<dbReference type="Pfam" id="PF21076">
    <property type="entry name" value="GDH_ACT2"/>
    <property type="match status" value="1"/>
</dbReference>
<dbReference type="Proteomes" id="UP000188912">
    <property type="component" value="Chromosome"/>
</dbReference>
<dbReference type="Pfam" id="PF21074">
    <property type="entry name" value="GDH_C"/>
    <property type="match status" value="1"/>
</dbReference>
<dbReference type="InterPro" id="IPR049062">
    <property type="entry name" value="NAD_Glu_DH_ACT2"/>
</dbReference>
<dbReference type="InterPro" id="IPR036291">
    <property type="entry name" value="NAD(P)-bd_dom_sf"/>
</dbReference>
<dbReference type="Pfam" id="PF21077">
    <property type="entry name" value="GDH_ACT3"/>
    <property type="match status" value="1"/>
</dbReference>
<feature type="domain" description="NAD-specific glutamate dehydrogenase C-terminal" evidence="2">
    <location>
        <begin position="1255"/>
        <end position="1584"/>
    </location>
</feature>
<dbReference type="InterPro" id="IPR049059">
    <property type="entry name" value="NAD_Glu_DH_HM1"/>
</dbReference>
<dbReference type="PIRSF" id="PIRSF036761">
    <property type="entry name" value="GDH_Mll4104"/>
    <property type="match status" value="1"/>
</dbReference>
<dbReference type="PANTHER" id="PTHR43403">
    <property type="entry name" value="NAD-SPECIFIC GLUTAMATE DEHYDROGENASE"/>
    <property type="match status" value="1"/>
</dbReference>
<organism evidence="6 7">
    <name type="scientific">Candidatus Tokpelaia hoelldobleri</name>
    <dbReference type="NCBI Taxonomy" id="1902579"/>
    <lineage>
        <taxon>Bacteria</taxon>
        <taxon>Pseudomonadati</taxon>
        <taxon>Pseudomonadota</taxon>
        <taxon>Alphaproteobacteria</taxon>
        <taxon>Hyphomicrobiales</taxon>
        <taxon>Candidatus Tokpelaia</taxon>
    </lineage>
</organism>
<feature type="domain" description="NAD-glutamate dehydrogenase ACT3" evidence="5">
    <location>
        <begin position="541"/>
        <end position="616"/>
    </location>
</feature>
<evidence type="ECO:0000259" key="5">
    <source>
        <dbReference type="Pfam" id="PF21077"/>
    </source>
</evidence>